<name>A0A1Y5SQ73_9RHOB</name>
<proteinExistence type="predicted"/>
<organism evidence="1 2">
    <name type="scientific">Roseovarius litorisediminis</name>
    <dbReference type="NCBI Taxonomy" id="1312363"/>
    <lineage>
        <taxon>Bacteria</taxon>
        <taxon>Pseudomonadati</taxon>
        <taxon>Pseudomonadota</taxon>
        <taxon>Alphaproteobacteria</taxon>
        <taxon>Rhodobacterales</taxon>
        <taxon>Roseobacteraceae</taxon>
        <taxon>Roseovarius</taxon>
    </lineage>
</organism>
<gene>
    <name evidence="1" type="ORF">PEL8287_02372</name>
</gene>
<protein>
    <submittedName>
        <fullName evidence="1">Uncharacterized protein</fullName>
    </submittedName>
</protein>
<dbReference type="AlphaFoldDB" id="A0A1Y5SQ73"/>
<evidence type="ECO:0000313" key="1">
    <source>
        <dbReference type="EMBL" id="SLN45880.1"/>
    </source>
</evidence>
<accession>A0A1Y5SQ73</accession>
<reference evidence="1 2" key="1">
    <citation type="submission" date="2017-03" db="EMBL/GenBank/DDBJ databases">
        <authorList>
            <person name="Afonso C.L."/>
            <person name="Miller P.J."/>
            <person name="Scott M.A."/>
            <person name="Spackman E."/>
            <person name="Goraichik I."/>
            <person name="Dimitrov K.M."/>
            <person name="Suarez D.L."/>
            <person name="Swayne D.E."/>
        </authorList>
    </citation>
    <scope>NUCLEOTIDE SEQUENCE [LARGE SCALE GENOMIC DNA]</scope>
    <source>
        <strain evidence="1 2">CECT 8287</strain>
    </source>
</reference>
<dbReference type="Proteomes" id="UP000193827">
    <property type="component" value="Unassembled WGS sequence"/>
</dbReference>
<dbReference type="EMBL" id="FWFL01000005">
    <property type="protein sequence ID" value="SLN45880.1"/>
    <property type="molecule type" value="Genomic_DNA"/>
</dbReference>
<keyword evidence="2" id="KW-1185">Reference proteome</keyword>
<evidence type="ECO:0000313" key="2">
    <source>
        <dbReference type="Proteomes" id="UP000193827"/>
    </source>
</evidence>
<sequence length="88" mass="10015">MIRKTALGKSSHLTQSLRFHRGFDGLDACYADIAAVECRTVPDRGWAHIRSWLSLYHATNIQRFYWSSTLQKRPPMGRSGAARRRGAP</sequence>
<dbReference type="RefSeq" id="WP_085892570.1">
    <property type="nucleotide sequence ID" value="NZ_FWFL01000005.1"/>
</dbReference>